<name>L8WSQ9_THACA</name>
<sequence length="212" mass="23582">MQSSRSGPLRLLQTRLAPPDYPRWILKPLLHSRPLNSPISTHVATVRPHLFHAPNAPNPDLPLYAPITLAQNRRVDPCVTHCAISTNYGYPHCVPSFSNASHTHTYCLLHTAFSSTLHTHPPVNGAVSGLNSDPSPTHTSIYLSPTRSHAPLPPHTSSFISIHTKHICIPCRPTLLSHLELHSDYYPLLPLLMRLLLIRDIPRLVHMALPSL</sequence>
<evidence type="ECO:0000313" key="1">
    <source>
        <dbReference type="EMBL" id="ELU39817.1"/>
    </source>
</evidence>
<organism evidence="1 2">
    <name type="scientific">Thanatephorus cucumeris (strain AG1-IA)</name>
    <name type="common">Rice sheath blight fungus</name>
    <name type="synonym">Rhizoctonia solani</name>
    <dbReference type="NCBI Taxonomy" id="983506"/>
    <lineage>
        <taxon>Eukaryota</taxon>
        <taxon>Fungi</taxon>
        <taxon>Dikarya</taxon>
        <taxon>Basidiomycota</taxon>
        <taxon>Agaricomycotina</taxon>
        <taxon>Agaricomycetes</taxon>
        <taxon>Cantharellales</taxon>
        <taxon>Ceratobasidiaceae</taxon>
        <taxon>Rhizoctonia</taxon>
        <taxon>Rhizoctonia solani AG-1</taxon>
    </lineage>
</organism>
<comment type="caution">
    <text evidence="1">The sequence shown here is derived from an EMBL/GenBank/DDBJ whole genome shotgun (WGS) entry which is preliminary data.</text>
</comment>
<evidence type="ECO:0000313" key="2">
    <source>
        <dbReference type="Proteomes" id="UP000011668"/>
    </source>
</evidence>
<gene>
    <name evidence="1" type="ORF">AG1IA_06153</name>
</gene>
<keyword evidence="2" id="KW-1185">Reference proteome</keyword>
<dbReference type="HOGENOM" id="CLU_1300425_0_0_1"/>
<accession>L8WSQ9</accession>
<reference evidence="1 2" key="1">
    <citation type="journal article" date="2013" name="Nat. Commun.">
        <title>The evolution and pathogenic mechanisms of the rice sheath blight pathogen.</title>
        <authorList>
            <person name="Zheng A."/>
            <person name="Lin R."/>
            <person name="Xu L."/>
            <person name="Qin P."/>
            <person name="Tang C."/>
            <person name="Ai P."/>
            <person name="Zhang D."/>
            <person name="Liu Y."/>
            <person name="Sun Z."/>
            <person name="Feng H."/>
            <person name="Wang Y."/>
            <person name="Chen Y."/>
            <person name="Liang X."/>
            <person name="Fu R."/>
            <person name="Li Q."/>
            <person name="Zhang J."/>
            <person name="Yu X."/>
            <person name="Xie Z."/>
            <person name="Ding L."/>
            <person name="Guan P."/>
            <person name="Tang J."/>
            <person name="Liang Y."/>
            <person name="Wang S."/>
            <person name="Deng Q."/>
            <person name="Li S."/>
            <person name="Zhu J."/>
            <person name="Wang L."/>
            <person name="Liu H."/>
            <person name="Li P."/>
        </authorList>
    </citation>
    <scope>NUCLEOTIDE SEQUENCE [LARGE SCALE GENOMIC DNA]</scope>
    <source>
        <strain evidence="2">AG-1 IA</strain>
    </source>
</reference>
<dbReference type="AlphaFoldDB" id="L8WSQ9"/>
<dbReference type="EMBL" id="AFRT01001607">
    <property type="protein sequence ID" value="ELU39817.1"/>
    <property type="molecule type" value="Genomic_DNA"/>
</dbReference>
<protein>
    <submittedName>
        <fullName evidence="1">Uncharacterized protein</fullName>
    </submittedName>
</protein>
<proteinExistence type="predicted"/>
<dbReference type="Proteomes" id="UP000011668">
    <property type="component" value="Unassembled WGS sequence"/>
</dbReference>